<gene>
    <name evidence="3" type="ordered locus">MSWAN_0516</name>
</gene>
<dbReference type="Proteomes" id="UP000009231">
    <property type="component" value="Chromosome"/>
</dbReference>
<dbReference type="PANTHER" id="PTHR46268">
    <property type="entry name" value="STRESS RESPONSE PROTEIN NHAX"/>
    <property type="match status" value="1"/>
</dbReference>
<dbReference type="InterPro" id="IPR014729">
    <property type="entry name" value="Rossmann-like_a/b/a_fold"/>
</dbReference>
<sequence length="141" mass="15855">MYEKVLIASMGKYVDELGAHTLELFGDREIEIIGVYVVETSTPFLTPTRVKEMMVKELRTRGNEVLFKLEKKLQKPNIKFKRVLVEGDPADEIIKVAENEKVNMLIMGSGKSKIDKHLLGSVTEKVVHSAPCTVLLIKTTP</sequence>
<dbReference type="RefSeq" id="WP_013825057.1">
    <property type="nucleotide sequence ID" value="NC_015574.1"/>
</dbReference>
<dbReference type="Pfam" id="PF00582">
    <property type="entry name" value="Usp"/>
    <property type="match status" value="1"/>
</dbReference>
<evidence type="ECO:0000256" key="1">
    <source>
        <dbReference type="ARBA" id="ARBA00008791"/>
    </source>
</evidence>
<proteinExistence type="inferred from homology"/>
<dbReference type="PRINTS" id="PR01438">
    <property type="entry name" value="UNVRSLSTRESS"/>
</dbReference>
<dbReference type="GeneID" id="10668003"/>
<dbReference type="HOGENOM" id="CLU_049301_11_1_2"/>
<accession>F6D520</accession>
<evidence type="ECO:0000259" key="2">
    <source>
        <dbReference type="Pfam" id="PF00582"/>
    </source>
</evidence>
<dbReference type="InterPro" id="IPR006015">
    <property type="entry name" value="Universal_stress_UspA"/>
</dbReference>
<dbReference type="STRING" id="868131.MSWAN_0516"/>
<feature type="domain" description="UspA" evidence="2">
    <location>
        <begin position="1"/>
        <end position="138"/>
    </location>
</feature>
<protein>
    <submittedName>
        <fullName evidence="3">UspA domain-containing protein</fullName>
    </submittedName>
</protein>
<dbReference type="KEGG" id="mew:MSWAN_0516"/>
<dbReference type="OrthoDB" id="105697at2157"/>
<name>F6D520_METPW</name>
<keyword evidence="4" id="KW-1185">Reference proteome</keyword>
<dbReference type="AlphaFoldDB" id="F6D520"/>
<reference evidence="3 4" key="1">
    <citation type="journal article" date="2014" name="Int. J. Syst. Evol. Microbiol.">
        <title>Methanobacterium paludis sp. nov. and a novel strain of Methanobacterium lacus isolated from northern peatlands.</title>
        <authorList>
            <person name="Cadillo-Quiroz H."/>
            <person name="Brauer S.L."/>
            <person name="Goodson N."/>
            <person name="Yavitt J.B."/>
            <person name="Zinder S.H."/>
        </authorList>
    </citation>
    <scope>NUCLEOTIDE SEQUENCE [LARGE SCALE GENOMIC DNA]</scope>
    <source>
        <strain evidence="4">DSM 25820 / JCM 18151 / SWAN1</strain>
    </source>
</reference>
<organism evidence="3 4">
    <name type="scientific">Methanobacterium paludis (strain DSM 25820 / JCM 18151 / SWAN1)</name>
    <dbReference type="NCBI Taxonomy" id="868131"/>
    <lineage>
        <taxon>Archaea</taxon>
        <taxon>Methanobacteriati</taxon>
        <taxon>Methanobacteriota</taxon>
        <taxon>Methanomada group</taxon>
        <taxon>Methanobacteria</taxon>
        <taxon>Methanobacteriales</taxon>
        <taxon>Methanobacteriaceae</taxon>
        <taxon>Methanobacterium</taxon>
    </lineage>
</organism>
<dbReference type="SUPFAM" id="SSF52402">
    <property type="entry name" value="Adenine nucleotide alpha hydrolases-like"/>
    <property type="match status" value="1"/>
</dbReference>
<dbReference type="EMBL" id="CP002772">
    <property type="protein sequence ID" value="AEG17555.1"/>
    <property type="molecule type" value="Genomic_DNA"/>
</dbReference>
<comment type="similarity">
    <text evidence="1">Belongs to the universal stress protein A family.</text>
</comment>
<evidence type="ECO:0000313" key="4">
    <source>
        <dbReference type="Proteomes" id="UP000009231"/>
    </source>
</evidence>
<dbReference type="Gene3D" id="3.40.50.620">
    <property type="entry name" value="HUPs"/>
    <property type="match status" value="1"/>
</dbReference>
<dbReference type="InterPro" id="IPR006016">
    <property type="entry name" value="UspA"/>
</dbReference>
<dbReference type="PANTHER" id="PTHR46268:SF6">
    <property type="entry name" value="UNIVERSAL STRESS PROTEIN UP12"/>
    <property type="match status" value="1"/>
</dbReference>
<dbReference type="eggNOG" id="arCOG02053">
    <property type="taxonomic scope" value="Archaea"/>
</dbReference>
<dbReference type="CDD" id="cd00293">
    <property type="entry name" value="USP-like"/>
    <property type="match status" value="1"/>
</dbReference>
<evidence type="ECO:0000313" key="3">
    <source>
        <dbReference type="EMBL" id="AEG17555.1"/>
    </source>
</evidence>